<accession>A0ABW5HI01</accession>
<dbReference type="Pfam" id="PF01337">
    <property type="entry name" value="Barstar"/>
    <property type="match status" value="1"/>
</dbReference>
<keyword evidence="4" id="KW-1185">Reference proteome</keyword>
<dbReference type="InterPro" id="IPR035905">
    <property type="entry name" value="Barstar-like_sf"/>
</dbReference>
<dbReference type="SUPFAM" id="SSF52038">
    <property type="entry name" value="Barstar-related"/>
    <property type="match status" value="1"/>
</dbReference>
<protein>
    <submittedName>
        <fullName evidence="3">Barstar family protein</fullName>
    </submittedName>
</protein>
<dbReference type="RefSeq" id="WP_378311103.1">
    <property type="nucleotide sequence ID" value="NZ_JBHUKS010000028.1"/>
</dbReference>
<evidence type="ECO:0000313" key="3">
    <source>
        <dbReference type="EMBL" id="MFD2472978.1"/>
    </source>
</evidence>
<feature type="domain" description="Barstar (barnase inhibitor)" evidence="2">
    <location>
        <begin position="63"/>
        <end position="107"/>
    </location>
</feature>
<proteinExistence type="inferred from homology"/>
<dbReference type="InterPro" id="IPR000468">
    <property type="entry name" value="Barstar"/>
</dbReference>
<dbReference type="EMBL" id="JBHUKS010000028">
    <property type="protein sequence ID" value="MFD2472978.1"/>
    <property type="molecule type" value="Genomic_DNA"/>
</dbReference>
<gene>
    <name evidence="3" type="ORF">ACFSVL_36655</name>
</gene>
<comment type="caution">
    <text evidence="3">The sequence shown here is derived from an EMBL/GenBank/DDBJ whole genome shotgun (WGS) entry which is preliminary data.</text>
</comment>
<name>A0ABW5HI01_9PSEU</name>
<organism evidence="3 4">
    <name type="scientific">Amycolatopsis silviterrae</name>
    <dbReference type="NCBI Taxonomy" id="1656914"/>
    <lineage>
        <taxon>Bacteria</taxon>
        <taxon>Bacillati</taxon>
        <taxon>Actinomycetota</taxon>
        <taxon>Actinomycetes</taxon>
        <taxon>Pseudonocardiales</taxon>
        <taxon>Pseudonocardiaceae</taxon>
        <taxon>Amycolatopsis</taxon>
    </lineage>
</organism>
<dbReference type="Proteomes" id="UP001597483">
    <property type="component" value="Unassembled WGS sequence"/>
</dbReference>
<reference evidence="4" key="1">
    <citation type="journal article" date="2019" name="Int. J. Syst. Evol. Microbiol.">
        <title>The Global Catalogue of Microorganisms (GCM) 10K type strain sequencing project: providing services to taxonomists for standard genome sequencing and annotation.</title>
        <authorList>
            <consortium name="The Broad Institute Genomics Platform"/>
            <consortium name="The Broad Institute Genome Sequencing Center for Infectious Disease"/>
            <person name="Wu L."/>
            <person name="Ma J."/>
        </authorList>
    </citation>
    <scope>NUCLEOTIDE SEQUENCE [LARGE SCALE GENOMIC DNA]</scope>
    <source>
        <strain evidence="4">CGMCC 4.7641</strain>
    </source>
</reference>
<evidence type="ECO:0000256" key="1">
    <source>
        <dbReference type="ARBA" id="ARBA00006845"/>
    </source>
</evidence>
<evidence type="ECO:0000313" key="4">
    <source>
        <dbReference type="Proteomes" id="UP001597483"/>
    </source>
</evidence>
<evidence type="ECO:0000259" key="2">
    <source>
        <dbReference type="Pfam" id="PF01337"/>
    </source>
</evidence>
<dbReference type="Gene3D" id="3.30.370.10">
    <property type="entry name" value="Barstar-like"/>
    <property type="match status" value="1"/>
</dbReference>
<sequence length="160" mass="17416">MSSLPAVVEPRSWDDVLLQNPNPDFGTGDEVLSWAKPSLPARWKRDFDELRQRPPEGGALLKVIDAASCRTDQALFGVFAEELQFPGYFGHNWDAFNECLSDLVVLDDGGLGSAFGDLPGVAARALVVVLLRAEELLAESGPAGFARFVRSVQFADIEHS</sequence>
<comment type="similarity">
    <text evidence="1">Belongs to the barstar family.</text>
</comment>